<comment type="caution">
    <text evidence="3">The sequence shown here is derived from an EMBL/GenBank/DDBJ whole genome shotgun (WGS) entry which is preliminary data.</text>
</comment>
<proteinExistence type="predicted"/>
<evidence type="ECO:0000259" key="2">
    <source>
        <dbReference type="Pfam" id="PF14846"/>
    </source>
</evidence>
<feature type="domain" description="DUF4485" evidence="2">
    <location>
        <begin position="16"/>
        <end position="92"/>
    </location>
</feature>
<feature type="coiled-coil region" evidence="1">
    <location>
        <begin position="459"/>
        <end position="511"/>
    </location>
</feature>
<organism evidence="3 4">
    <name type="scientific">Aphis glycines</name>
    <name type="common">Soybean aphid</name>
    <dbReference type="NCBI Taxonomy" id="307491"/>
    <lineage>
        <taxon>Eukaryota</taxon>
        <taxon>Metazoa</taxon>
        <taxon>Ecdysozoa</taxon>
        <taxon>Arthropoda</taxon>
        <taxon>Hexapoda</taxon>
        <taxon>Insecta</taxon>
        <taxon>Pterygota</taxon>
        <taxon>Neoptera</taxon>
        <taxon>Paraneoptera</taxon>
        <taxon>Hemiptera</taxon>
        <taxon>Sternorrhyncha</taxon>
        <taxon>Aphidomorpha</taxon>
        <taxon>Aphidoidea</taxon>
        <taxon>Aphididae</taxon>
        <taxon>Aphidini</taxon>
        <taxon>Aphis</taxon>
        <taxon>Aphis</taxon>
    </lineage>
</organism>
<name>A0A6G0T183_APHGL</name>
<dbReference type="OrthoDB" id="6623662at2759"/>
<keyword evidence="1" id="KW-0175">Coiled coil</keyword>
<feature type="coiled-coil region" evidence="1">
    <location>
        <begin position="287"/>
        <end position="314"/>
    </location>
</feature>
<evidence type="ECO:0000313" key="3">
    <source>
        <dbReference type="EMBL" id="KAE9524396.1"/>
    </source>
</evidence>
<dbReference type="InterPro" id="IPR027831">
    <property type="entry name" value="DUF4485"/>
</dbReference>
<gene>
    <name evidence="3" type="ORF">AGLY_015233</name>
</gene>
<protein>
    <recommendedName>
        <fullName evidence="2">DUF4485 domain-containing protein</fullName>
    </recommendedName>
</protein>
<accession>A0A6G0T183</accession>
<evidence type="ECO:0000313" key="4">
    <source>
        <dbReference type="Proteomes" id="UP000475862"/>
    </source>
</evidence>
<dbReference type="EMBL" id="VYZN01000069">
    <property type="protein sequence ID" value="KAE9524396.1"/>
    <property type="molecule type" value="Genomic_DNA"/>
</dbReference>
<keyword evidence="4" id="KW-1185">Reference proteome</keyword>
<dbReference type="Proteomes" id="UP000475862">
    <property type="component" value="Unassembled WGS sequence"/>
</dbReference>
<dbReference type="AlphaFoldDB" id="A0A6G0T183"/>
<sequence>MTGKVQQQNIEEKTIEDFLFFLVHFKEAFDSLKSESDKEICKKWLDKLAVETYKSTNEKQARNIYLSQLILSMNDRKLTAPFNESPKPGPLSLDGVFTKITSKPSLEIEQEKEINDNKENWTKFVRNRELEMVDLNHLSNDGRTYIACKTLPENGGLFAYVAVTVGGNTGCWVNCCGRPIPTPVVKPIDLKVEMSSAPKKICEQEDKVYQLTAEVRAILSNRRSQESRMLTYEFFKRLLNNIEQEMLSEEDPNSTACHDPHVEALLEKLIVESKGCENFNPRLFKRIKMLSLLKKRLKNMLQEIEDRNQKLSNHVIASTSPILSLLSPASTCSNSMTEMMWQGALMEKPTSKMADTLAKTYPACVVKMLLALLARERRKIINQLQVKQENLVASVKRDLFNEIKKGIMAYKVARQEWVDVMRVVMHYNKIKESLAEKDLGGSSNNTKSDYLQETIHKEIEDTKKRLDKGNRKNEKLQDDICELNKSIHVITEKIELEQVQAEDQLRAFQNEICTEKSLIMNRTQTISKLEKMVKATQK</sequence>
<dbReference type="Pfam" id="PF14846">
    <property type="entry name" value="DUF4485"/>
    <property type="match status" value="1"/>
</dbReference>
<reference evidence="3 4" key="1">
    <citation type="submission" date="2019-08" db="EMBL/GenBank/DDBJ databases">
        <title>The genome of the soybean aphid Biotype 1, its phylome, world population structure and adaptation to the North American continent.</title>
        <authorList>
            <person name="Giordano R."/>
            <person name="Donthu R.K."/>
            <person name="Hernandez A.G."/>
            <person name="Wright C.L."/>
            <person name="Zimin A.V."/>
        </authorList>
    </citation>
    <scope>NUCLEOTIDE SEQUENCE [LARGE SCALE GENOMIC DNA]</scope>
    <source>
        <tissue evidence="3">Whole aphids</tissue>
    </source>
</reference>
<evidence type="ECO:0000256" key="1">
    <source>
        <dbReference type="SAM" id="Coils"/>
    </source>
</evidence>